<proteinExistence type="predicted"/>
<name>A0A421BL13_9RHOB</name>
<accession>A0A421BL13</accession>
<dbReference type="PANTHER" id="PTHR30319:SF1">
    <property type="entry name" value="TRANSCRIPTIONAL REPRESSOR PAAX"/>
    <property type="match status" value="1"/>
</dbReference>
<dbReference type="InterPro" id="IPR013225">
    <property type="entry name" value="PaaX_C"/>
</dbReference>
<dbReference type="Gene3D" id="1.20.58.1460">
    <property type="match status" value="1"/>
</dbReference>
<evidence type="ECO:0000259" key="2">
    <source>
        <dbReference type="Pfam" id="PF08223"/>
    </source>
</evidence>
<dbReference type="Pfam" id="PF07848">
    <property type="entry name" value="PaaX"/>
    <property type="match status" value="1"/>
</dbReference>
<evidence type="ECO:0000313" key="4">
    <source>
        <dbReference type="Proteomes" id="UP000279673"/>
    </source>
</evidence>
<feature type="domain" description="Transcriptional repressor PaaX-like N-terminal" evidence="1">
    <location>
        <begin position="18"/>
        <end position="83"/>
    </location>
</feature>
<dbReference type="Gene3D" id="1.10.10.10">
    <property type="entry name" value="Winged helix-like DNA-binding domain superfamily/Winged helix DNA-binding domain"/>
    <property type="match status" value="1"/>
</dbReference>
<dbReference type="RefSeq" id="WP_121534492.1">
    <property type="nucleotide sequence ID" value="NZ_RCHI01000016.1"/>
</dbReference>
<dbReference type="PIRSF" id="PIRSF020623">
    <property type="entry name" value="PaaX"/>
    <property type="match status" value="1"/>
</dbReference>
<reference evidence="3 4" key="1">
    <citation type="submission" date="2018-10" db="EMBL/GenBank/DDBJ databases">
        <title>Rhodobacter sp . BO-81.</title>
        <authorList>
            <person name="Im W.T."/>
        </authorList>
    </citation>
    <scope>NUCLEOTIDE SEQUENCE [LARGE SCALE GENOMIC DNA]</scope>
    <source>
        <strain evidence="3 4">BO-81</strain>
    </source>
</reference>
<protein>
    <submittedName>
        <fullName evidence="3">PaaX family transcriptional regulator</fullName>
    </submittedName>
</protein>
<evidence type="ECO:0000313" key="3">
    <source>
        <dbReference type="EMBL" id="RLL63621.1"/>
    </source>
</evidence>
<dbReference type="InterPro" id="IPR011965">
    <property type="entry name" value="PaaX_trns_reg"/>
</dbReference>
<dbReference type="Pfam" id="PF08223">
    <property type="entry name" value="PaaX_C"/>
    <property type="match status" value="1"/>
</dbReference>
<evidence type="ECO:0000259" key="1">
    <source>
        <dbReference type="Pfam" id="PF07848"/>
    </source>
</evidence>
<dbReference type="SUPFAM" id="SSF46785">
    <property type="entry name" value="Winged helix' DNA-binding domain"/>
    <property type="match status" value="1"/>
</dbReference>
<gene>
    <name evidence="3" type="ORF">DYS74_14970</name>
</gene>
<dbReference type="PANTHER" id="PTHR30319">
    <property type="entry name" value="PHENYLACETIC ACID REGULATOR-RELATED TRANSCRIPTIONAL REPRESSOR"/>
    <property type="match status" value="1"/>
</dbReference>
<comment type="caution">
    <text evidence="3">The sequence shown here is derived from an EMBL/GenBank/DDBJ whole genome shotgun (WGS) entry which is preliminary data.</text>
</comment>
<keyword evidence="4" id="KW-1185">Reference proteome</keyword>
<dbReference type="AlphaFoldDB" id="A0A421BL13"/>
<dbReference type="InterPro" id="IPR012906">
    <property type="entry name" value="PaaX-like_N"/>
</dbReference>
<organism evidence="3 4">
    <name type="scientific">Paenirhodobacter hankyongi</name>
    <dbReference type="NCBI Taxonomy" id="2294033"/>
    <lineage>
        <taxon>Bacteria</taxon>
        <taxon>Pseudomonadati</taxon>
        <taxon>Pseudomonadota</taxon>
        <taxon>Alphaproteobacteria</taxon>
        <taxon>Rhodobacterales</taxon>
        <taxon>Rhodobacter group</taxon>
        <taxon>Paenirhodobacter</taxon>
    </lineage>
</organism>
<dbReference type="InterPro" id="IPR036390">
    <property type="entry name" value="WH_DNA-bd_sf"/>
</dbReference>
<feature type="domain" description="Transcriptional repressor PaaX-like C-terminal" evidence="2">
    <location>
        <begin position="166"/>
        <end position="252"/>
    </location>
</feature>
<dbReference type="InterPro" id="IPR036388">
    <property type="entry name" value="WH-like_DNA-bd_sf"/>
</dbReference>
<dbReference type="EMBL" id="RCHI01000016">
    <property type="protein sequence ID" value="RLL63621.1"/>
    <property type="molecule type" value="Genomic_DNA"/>
</dbReference>
<dbReference type="GO" id="GO:0006351">
    <property type="term" value="P:DNA-templated transcription"/>
    <property type="evidence" value="ECO:0007669"/>
    <property type="project" value="InterPro"/>
</dbReference>
<dbReference type="Proteomes" id="UP000279673">
    <property type="component" value="Unassembled WGS sequence"/>
</dbReference>
<sequence>MTQGEAVAELTAGLTVTAASFIVTVYGDVVVPRGEVLWMGSLIGICARIGISENLVRTATSRLVAAGRLEGERAGRRSFYRLAPAARAEFSEAARLLYAPRLRPAGWLVLAAEDVPEETLRRFHLARMGGDLWICPDWGELPPGAALVLRSPGNDPAHCPGLARFWDLTGLAARYDAMIARFGPLAADLRAGRRLAPAEALTARLLLVHLYRGALLRDPLLPEAALPPGWSGAAAQALFRQLYLDLTPAAEAEIAAVLEDQDGALPAATPTSAARLDSLR</sequence>